<evidence type="ECO:0000313" key="3">
    <source>
        <dbReference type="EMBL" id="KAF7316495.1"/>
    </source>
</evidence>
<dbReference type="InterPro" id="IPR040976">
    <property type="entry name" value="Pkinase_fungal"/>
</dbReference>
<protein>
    <submittedName>
        <fullName evidence="3">Pkinase-fungal domain-containing protein</fullName>
    </submittedName>
</protein>
<proteinExistence type="predicted"/>
<evidence type="ECO:0000259" key="2">
    <source>
        <dbReference type="Pfam" id="PF17667"/>
    </source>
</evidence>
<dbReference type="RefSeq" id="XP_037226518.1">
    <property type="nucleotide sequence ID" value="XM_037358608.1"/>
</dbReference>
<name>A0A8H6TIS7_9AGAR</name>
<keyword evidence="4" id="KW-1185">Reference proteome</keyword>
<dbReference type="Proteomes" id="UP000636479">
    <property type="component" value="Unassembled WGS sequence"/>
</dbReference>
<dbReference type="Pfam" id="PF17667">
    <property type="entry name" value="Pkinase_fungal"/>
    <property type="match status" value="1"/>
</dbReference>
<gene>
    <name evidence="3" type="ORF">MIND_00168600</name>
</gene>
<reference evidence="3" key="1">
    <citation type="submission" date="2020-05" db="EMBL/GenBank/DDBJ databases">
        <title>Mycena genomes resolve the evolution of fungal bioluminescence.</title>
        <authorList>
            <person name="Tsai I.J."/>
        </authorList>
    </citation>
    <scope>NUCLEOTIDE SEQUENCE</scope>
    <source>
        <strain evidence="3">171206Taipei</strain>
    </source>
</reference>
<comment type="caution">
    <text evidence="3">The sequence shown here is derived from an EMBL/GenBank/DDBJ whole genome shotgun (WGS) entry which is preliminary data.</text>
</comment>
<keyword evidence="3" id="KW-0808">Transferase</keyword>
<evidence type="ECO:0000313" key="4">
    <source>
        <dbReference type="Proteomes" id="UP000636479"/>
    </source>
</evidence>
<keyword evidence="3" id="KW-0418">Kinase</keyword>
<dbReference type="GeneID" id="59341124"/>
<feature type="region of interest" description="Disordered" evidence="1">
    <location>
        <begin position="51"/>
        <end position="71"/>
    </location>
</feature>
<dbReference type="EMBL" id="JACAZF010000001">
    <property type="protein sequence ID" value="KAF7316495.1"/>
    <property type="molecule type" value="Genomic_DNA"/>
</dbReference>
<feature type="domain" description="Fungal-type protein kinase" evidence="2">
    <location>
        <begin position="67"/>
        <end position="114"/>
    </location>
</feature>
<organism evidence="3 4">
    <name type="scientific">Mycena indigotica</name>
    <dbReference type="NCBI Taxonomy" id="2126181"/>
    <lineage>
        <taxon>Eukaryota</taxon>
        <taxon>Fungi</taxon>
        <taxon>Dikarya</taxon>
        <taxon>Basidiomycota</taxon>
        <taxon>Agaricomycotina</taxon>
        <taxon>Agaricomycetes</taxon>
        <taxon>Agaricomycetidae</taxon>
        <taxon>Agaricales</taxon>
        <taxon>Marasmiineae</taxon>
        <taxon>Mycenaceae</taxon>
        <taxon>Mycena</taxon>
    </lineage>
</organism>
<dbReference type="AlphaFoldDB" id="A0A8H6TIS7"/>
<evidence type="ECO:0000256" key="1">
    <source>
        <dbReference type="SAM" id="MobiDB-lite"/>
    </source>
</evidence>
<accession>A0A8H6TIS7</accession>
<sequence length="299" mass="33634">MNDEARLMHQVNNHDILFDGPLLAMLPYASLVNYDHTKRISQDLERFHAALSDRANPEADTNDDKDLNRMNHTTQSNLTSTYPFIALELLRHEGSTIHSVKHDLESFFWVLLWCVLRHTLHNHPSRALACDAVFSDNPTNKWGILGHGFPVRTVEGPRSALYDLGRLMMYMVKRQNPPSGPAQPTPQHLLAAGYGYLDDSPPREDMTHASLLKAFALQVPRADEWPENDAAIPFLESAAKFAFRSSATLNGQVTQDDEDEDASASTCSMGSWDTRAKSRWSEHRCSEEFFQPSPGTCNA</sequence>
<dbReference type="OrthoDB" id="5569250at2759"/>
<dbReference type="GO" id="GO:0016301">
    <property type="term" value="F:kinase activity"/>
    <property type="evidence" value="ECO:0007669"/>
    <property type="project" value="UniProtKB-KW"/>
</dbReference>